<dbReference type="PANTHER" id="PTHR43135:SF3">
    <property type="entry name" value="ALPHA-D-RIBOSE 1-METHYLPHOSPHONATE 5-TRIPHOSPHATE DIPHOSPHATASE"/>
    <property type="match status" value="1"/>
</dbReference>
<dbReference type="SUPFAM" id="SSF51338">
    <property type="entry name" value="Composite domain of metallo-dependent hydrolases"/>
    <property type="match status" value="1"/>
</dbReference>
<evidence type="ECO:0000259" key="3">
    <source>
        <dbReference type="Pfam" id="PF01979"/>
    </source>
</evidence>
<keyword evidence="2" id="KW-0732">Signal</keyword>
<evidence type="ECO:0000313" key="4">
    <source>
        <dbReference type="EMBL" id="PAP78484.1"/>
    </source>
</evidence>
<evidence type="ECO:0000313" key="5">
    <source>
        <dbReference type="Proteomes" id="UP000216339"/>
    </source>
</evidence>
<gene>
    <name evidence="4" type="ORF">BSZ37_19670</name>
</gene>
<feature type="domain" description="Amidohydrolase-related" evidence="3">
    <location>
        <begin position="368"/>
        <end position="457"/>
    </location>
</feature>
<feature type="region of interest" description="Disordered" evidence="1">
    <location>
        <begin position="99"/>
        <end position="123"/>
    </location>
</feature>
<dbReference type="Gene3D" id="2.30.40.10">
    <property type="entry name" value="Urease, subunit C, domain 1"/>
    <property type="match status" value="1"/>
</dbReference>
<evidence type="ECO:0000256" key="2">
    <source>
        <dbReference type="SAM" id="SignalP"/>
    </source>
</evidence>
<organism evidence="4 5">
    <name type="scientific">Rubrivirga marina</name>
    <dbReference type="NCBI Taxonomy" id="1196024"/>
    <lineage>
        <taxon>Bacteria</taxon>
        <taxon>Pseudomonadati</taxon>
        <taxon>Rhodothermota</taxon>
        <taxon>Rhodothermia</taxon>
        <taxon>Rhodothermales</taxon>
        <taxon>Rubricoccaceae</taxon>
        <taxon>Rubrivirga</taxon>
    </lineage>
</organism>
<sequence length="573" mass="60520">MTLRACLAACAALLLVVPARAQGIGAETPLRPVTTAAAITNARVVVAPGRVLDRATVVVRDGRIVAVGENVDVPFDADVVEGDSLTVYAGFVDAFGIEGVPEPEDPDDYTGDRGDPPRERAGITPERDVRDLFDPGDARIKQLREAGFTVAHVAPREGLFAGQGAVILLREPMRREYPEALVLTEPISFVAAMDPASGVYPATPMGVLAVMRETVENARRRRAGRTAYDREAEGAARPRFDPVLDAVGTVLDGDRQFVFLVEDWLNAFRALRASEEMGLTPVIAGLPDAAPLLDRLRESETPVFTPLALPDSVEADSAALAVPLPSTTPGEVSFVSNRRILSYRDLGDDQAALTGQKRAAVRSAERSPAALDSAGVAFAFGTFEVKPADVHTNLRRMVNAGLSPEAALAALTTTPAELLGLGREVGTVERGKLANLVVTTGPLFTDSTEVRYVFVEGVRHEIDADGPEGADPDAEVEAAGTWAYEVVTPAGSQEGTFTLTGDGDDLSGEITGDGETTPFDSVTLEGNVLTMSFTSSEMGAITITGIITDDEFSGTAEVGSFGSFPITATRRPE</sequence>
<accession>A0A271J5Y4</accession>
<dbReference type="InterPro" id="IPR051781">
    <property type="entry name" value="Metallo-dep_Hydrolase"/>
</dbReference>
<dbReference type="AlphaFoldDB" id="A0A271J5Y4"/>
<proteinExistence type="predicted"/>
<dbReference type="EMBL" id="MQWD01000001">
    <property type="protein sequence ID" value="PAP78484.1"/>
    <property type="molecule type" value="Genomic_DNA"/>
</dbReference>
<feature type="signal peptide" evidence="2">
    <location>
        <begin position="1"/>
        <end position="21"/>
    </location>
</feature>
<name>A0A271J5Y4_9BACT</name>
<feature type="chain" id="PRO_5013148521" description="Amidohydrolase-related domain-containing protein" evidence="2">
    <location>
        <begin position="22"/>
        <end position="573"/>
    </location>
</feature>
<dbReference type="InterPro" id="IPR011059">
    <property type="entry name" value="Metal-dep_hydrolase_composite"/>
</dbReference>
<evidence type="ECO:0000256" key="1">
    <source>
        <dbReference type="SAM" id="MobiDB-lite"/>
    </source>
</evidence>
<dbReference type="Gene3D" id="3.20.20.140">
    <property type="entry name" value="Metal-dependent hydrolases"/>
    <property type="match status" value="1"/>
</dbReference>
<dbReference type="InterPro" id="IPR032466">
    <property type="entry name" value="Metal_Hydrolase"/>
</dbReference>
<keyword evidence="5" id="KW-1185">Reference proteome</keyword>
<dbReference type="PANTHER" id="PTHR43135">
    <property type="entry name" value="ALPHA-D-RIBOSE 1-METHYLPHOSPHONATE 5-TRIPHOSPHATE DIPHOSPHATASE"/>
    <property type="match status" value="1"/>
</dbReference>
<dbReference type="InterPro" id="IPR006680">
    <property type="entry name" value="Amidohydro-rel"/>
</dbReference>
<comment type="caution">
    <text evidence="4">The sequence shown here is derived from an EMBL/GenBank/DDBJ whole genome shotgun (WGS) entry which is preliminary data.</text>
</comment>
<feature type="compositionally biased region" description="Basic and acidic residues" evidence="1">
    <location>
        <begin position="110"/>
        <end position="123"/>
    </location>
</feature>
<dbReference type="GO" id="GO:0016810">
    <property type="term" value="F:hydrolase activity, acting on carbon-nitrogen (but not peptide) bonds"/>
    <property type="evidence" value="ECO:0007669"/>
    <property type="project" value="InterPro"/>
</dbReference>
<dbReference type="SUPFAM" id="SSF51556">
    <property type="entry name" value="Metallo-dependent hydrolases"/>
    <property type="match status" value="1"/>
</dbReference>
<dbReference type="Pfam" id="PF01979">
    <property type="entry name" value="Amidohydro_1"/>
    <property type="match status" value="1"/>
</dbReference>
<dbReference type="RefSeq" id="WP_143537754.1">
    <property type="nucleotide sequence ID" value="NZ_MQWD01000001.1"/>
</dbReference>
<reference evidence="4 5" key="1">
    <citation type="submission" date="2016-11" db="EMBL/GenBank/DDBJ databases">
        <title>Study of marine rhodopsin-containing bacteria.</title>
        <authorList>
            <person name="Yoshizawa S."/>
            <person name="Kumagai Y."/>
            <person name="Kogure K."/>
        </authorList>
    </citation>
    <scope>NUCLEOTIDE SEQUENCE [LARGE SCALE GENOMIC DNA]</scope>
    <source>
        <strain evidence="4 5">SAORIC-28</strain>
    </source>
</reference>
<dbReference type="Proteomes" id="UP000216339">
    <property type="component" value="Unassembled WGS sequence"/>
</dbReference>
<dbReference type="OrthoDB" id="1393708at2"/>
<protein>
    <recommendedName>
        <fullName evidence="3">Amidohydrolase-related domain-containing protein</fullName>
    </recommendedName>
</protein>